<dbReference type="EMBL" id="MK500391">
    <property type="protein sequence ID" value="QBK88535.1"/>
    <property type="molecule type" value="Genomic_DNA"/>
</dbReference>
<name>A0A481Z0C9_9VIRU</name>
<evidence type="ECO:0000313" key="1">
    <source>
        <dbReference type="EMBL" id="QBK88535.1"/>
    </source>
</evidence>
<proteinExistence type="predicted"/>
<accession>A0A481Z0C9</accession>
<sequence>MHIQVHIGSLNLIPHLENQDLGIRDVQSLKLAVKQLLQLQRALERLYQVRTVPLKYPNRYIPDATFLLLPTGL</sequence>
<gene>
    <name evidence="1" type="ORF">LCMiAC01_02120</name>
</gene>
<protein>
    <submittedName>
        <fullName evidence="1">Uncharacterized protein</fullName>
    </submittedName>
</protein>
<reference evidence="1" key="1">
    <citation type="journal article" date="2019" name="MBio">
        <title>Virus Genomes from Deep Sea Sediments Expand the Ocean Megavirome and Support Independent Origins of Viral Gigantism.</title>
        <authorList>
            <person name="Backstrom D."/>
            <person name="Yutin N."/>
            <person name="Jorgensen S.L."/>
            <person name="Dharamshi J."/>
            <person name="Homa F."/>
            <person name="Zaremba-Niedwiedzka K."/>
            <person name="Spang A."/>
            <person name="Wolf Y.I."/>
            <person name="Koonin E.V."/>
            <person name="Ettema T.J."/>
        </authorList>
    </citation>
    <scope>NUCLEOTIDE SEQUENCE</scope>
</reference>
<organism evidence="1">
    <name type="scientific">Mimivirus LCMiAC01</name>
    <dbReference type="NCBI Taxonomy" id="2506608"/>
    <lineage>
        <taxon>Viruses</taxon>
        <taxon>Varidnaviria</taxon>
        <taxon>Bamfordvirae</taxon>
        <taxon>Nucleocytoviricota</taxon>
        <taxon>Megaviricetes</taxon>
        <taxon>Imitervirales</taxon>
        <taxon>Mimiviridae</taxon>
        <taxon>Klosneuvirinae</taxon>
    </lineage>
</organism>